<evidence type="ECO:0000313" key="2">
    <source>
        <dbReference type="EMBL" id="GFP29565.1"/>
    </source>
</evidence>
<evidence type="ECO:0000313" key="1">
    <source>
        <dbReference type="EMBL" id="GFP19103.1"/>
    </source>
</evidence>
<dbReference type="EMBL" id="BLRZ01000015">
    <property type="protein sequence ID" value="GFP29565.1"/>
    <property type="molecule type" value="Genomic_DNA"/>
</dbReference>
<name>A0A6V8NFX8_9ACTN</name>
<dbReference type="Proteomes" id="UP000574717">
    <property type="component" value="Unassembled WGS sequence"/>
</dbReference>
<reference evidence="3 4" key="1">
    <citation type="journal article" date="2020" name="Front. Microbiol.">
        <title>Single-cell genomics of novel Actinobacteria with the Wood-Ljungdahl pathway discovered in a serpentinizing system.</title>
        <authorList>
            <person name="Merino N."/>
            <person name="Kawai M."/>
            <person name="Boyd E.S."/>
            <person name="Colman D.R."/>
            <person name="McGlynn S.E."/>
            <person name="Nealson K.H."/>
            <person name="Kurokawa K."/>
            <person name="Hongoh Y."/>
        </authorList>
    </citation>
    <scope>NUCLEOTIDE SEQUENCE [LARGE SCALE GENOMIC DNA]</scope>
    <source>
        <strain evidence="1 3">S03</strain>
        <strain evidence="2 4">S34</strain>
    </source>
</reference>
<keyword evidence="4" id="KW-1185">Reference proteome</keyword>
<evidence type="ECO:0008006" key="5">
    <source>
        <dbReference type="Google" id="ProtNLM"/>
    </source>
</evidence>
<dbReference type="InterPro" id="IPR007511">
    <property type="entry name" value="DUF501"/>
</dbReference>
<comment type="caution">
    <text evidence="1">The sequence shown here is derived from an EMBL/GenBank/DDBJ whole genome shotgun (WGS) entry which is preliminary data.</text>
</comment>
<dbReference type="PANTHER" id="PTHR37163:SF1">
    <property type="entry name" value="DUF501 DOMAIN-CONTAINING PROTEIN"/>
    <property type="match status" value="1"/>
</dbReference>
<gene>
    <name evidence="1" type="ORF">HKBW3S03_00607</name>
    <name evidence="2" type="ORF">HKBW3S34_00485</name>
</gene>
<protein>
    <recommendedName>
        <fullName evidence="5">DUF501 domain-containing protein</fullName>
    </recommendedName>
</protein>
<proteinExistence type="predicted"/>
<organism evidence="1 3">
    <name type="scientific">Candidatus Hakubella thermalkaliphila</name>
    <dbReference type="NCBI Taxonomy" id="2754717"/>
    <lineage>
        <taxon>Bacteria</taxon>
        <taxon>Bacillati</taxon>
        <taxon>Actinomycetota</taxon>
        <taxon>Actinomycetota incertae sedis</taxon>
        <taxon>Candidatus Hakubellales</taxon>
        <taxon>Candidatus Hakubellaceae</taxon>
        <taxon>Candidatus Hakubella</taxon>
    </lineage>
</organism>
<evidence type="ECO:0000313" key="3">
    <source>
        <dbReference type="Proteomes" id="UP000574717"/>
    </source>
</evidence>
<dbReference type="PANTHER" id="PTHR37163">
    <property type="entry name" value="CONSERVED PROTEIN"/>
    <property type="match status" value="1"/>
</dbReference>
<accession>A0A6V8NFX8</accession>
<evidence type="ECO:0000313" key="4">
    <source>
        <dbReference type="Proteomes" id="UP000588083"/>
    </source>
</evidence>
<dbReference type="Proteomes" id="UP000588083">
    <property type="component" value="Unassembled WGS sequence"/>
</dbReference>
<dbReference type="AlphaFoldDB" id="A0A6V8NFX8"/>
<dbReference type="EMBL" id="BLRU01000037">
    <property type="protein sequence ID" value="GFP19103.1"/>
    <property type="molecule type" value="Genomic_DNA"/>
</dbReference>
<dbReference type="Pfam" id="PF04417">
    <property type="entry name" value="DUF501"/>
    <property type="match status" value="2"/>
</dbReference>
<sequence>MESLPEQTYIKNMTNAKRPMSNAAKSTFVPGELSLLDLRVIQCQLGRPPHQVLGAVTRCRYGLPEVILTNPIIEGKSPFPTFLWLSCPLLKKKIDRLEGAGWVRRLQAIVDGTKDEGGGGKRNELPRGSLGIEESVSTPLSSIQKNEVEILETLKQEIREEASEVSLGTQLIEDNQSYICLRNRYIDSTIREKFGSLEKKGIAGSENLSRIKCLHAHYAHFLATGENIIGRIIHRLLDARKGYTCSTAL</sequence>